<dbReference type="GO" id="GO:0005524">
    <property type="term" value="F:ATP binding"/>
    <property type="evidence" value="ECO:0007669"/>
    <property type="project" value="UniProtKB-KW"/>
</dbReference>
<keyword evidence="5" id="KW-0472">Membrane</keyword>
<evidence type="ECO:0000256" key="5">
    <source>
        <dbReference type="SAM" id="Phobius"/>
    </source>
</evidence>
<keyword evidence="5" id="KW-1133">Transmembrane helix</keyword>
<dbReference type="AlphaFoldDB" id="Q2SF56"/>
<dbReference type="Pfam" id="PF13672">
    <property type="entry name" value="PP2C_2"/>
    <property type="match status" value="1"/>
</dbReference>
<dbReference type="Proteomes" id="UP000000238">
    <property type="component" value="Chromosome"/>
</dbReference>
<dbReference type="Gene3D" id="3.60.40.10">
    <property type="entry name" value="PPM-type phosphatase domain"/>
    <property type="match status" value="1"/>
</dbReference>
<dbReference type="InterPro" id="IPR045269">
    <property type="entry name" value="Atg1-like"/>
</dbReference>
<dbReference type="SMART" id="SM00332">
    <property type="entry name" value="PP2Cc"/>
    <property type="match status" value="1"/>
</dbReference>
<evidence type="ECO:0000259" key="7">
    <source>
        <dbReference type="PROSITE" id="PS51746"/>
    </source>
</evidence>
<dbReference type="GO" id="GO:0005776">
    <property type="term" value="C:autophagosome"/>
    <property type="evidence" value="ECO:0007669"/>
    <property type="project" value="TreeGrafter"/>
</dbReference>
<dbReference type="GO" id="GO:0004674">
    <property type="term" value="F:protein serine/threonine kinase activity"/>
    <property type="evidence" value="ECO:0007669"/>
    <property type="project" value="UniProtKB-KW"/>
</dbReference>
<evidence type="ECO:0000256" key="4">
    <source>
        <dbReference type="ARBA" id="ARBA00022840"/>
    </source>
</evidence>
<dbReference type="EMBL" id="CP000155">
    <property type="protein sequence ID" value="ABC30718.1"/>
    <property type="molecule type" value="Genomic_DNA"/>
</dbReference>
<evidence type="ECO:0000259" key="6">
    <source>
        <dbReference type="PROSITE" id="PS50011"/>
    </source>
</evidence>
<evidence type="ECO:0000256" key="3">
    <source>
        <dbReference type="ARBA" id="ARBA00022777"/>
    </source>
</evidence>
<dbReference type="OrthoDB" id="9801841at2"/>
<dbReference type="SUPFAM" id="SSF56112">
    <property type="entry name" value="Protein kinase-like (PK-like)"/>
    <property type="match status" value="1"/>
</dbReference>
<dbReference type="InterPro" id="IPR011009">
    <property type="entry name" value="Kinase-like_dom_sf"/>
</dbReference>
<keyword evidence="3 8" id="KW-0418">Kinase</keyword>
<dbReference type="InterPro" id="IPR000719">
    <property type="entry name" value="Prot_kinase_dom"/>
</dbReference>
<dbReference type="STRING" id="349521.HCH_04002"/>
<dbReference type="SMART" id="SM00220">
    <property type="entry name" value="S_TKc"/>
    <property type="match status" value="1"/>
</dbReference>
<dbReference type="GO" id="GO:0005829">
    <property type="term" value="C:cytosol"/>
    <property type="evidence" value="ECO:0007669"/>
    <property type="project" value="TreeGrafter"/>
</dbReference>
<dbReference type="KEGG" id="hch:HCH_04002"/>
<evidence type="ECO:0000313" key="8">
    <source>
        <dbReference type="EMBL" id="ABC30718.1"/>
    </source>
</evidence>
<protein>
    <submittedName>
        <fullName evidence="8">Serine/threonine protein kinase</fullName>
    </submittedName>
</protein>
<keyword evidence="4" id="KW-0067">ATP-binding</keyword>
<dbReference type="InterPro" id="IPR001932">
    <property type="entry name" value="PPM-type_phosphatase-like_dom"/>
</dbReference>
<dbReference type="PROSITE" id="PS51746">
    <property type="entry name" value="PPM_2"/>
    <property type="match status" value="1"/>
</dbReference>
<proteinExistence type="predicted"/>
<dbReference type="InterPro" id="IPR036457">
    <property type="entry name" value="PPM-type-like_dom_sf"/>
</dbReference>
<dbReference type="PANTHER" id="PTHR24348">
    <property type="entry name" value="SERINE/THREONINE-PROTEIN KINASE UNC-51-RELATED"/>
    <property type="match status" value="1"/>
</dbReference>
<dbReference type="Pfam" id="PF00069">
    <property type="entry name" value="Pkinase"/>
    <property type="match status" value="1"/>
</dbReference>
<feature type="domain" description="PPM-type phosphatase" evidence="7">
    <location>
        <begin position="6"/>
        <end position="234"/>
    </location>
</feature>
<keyword evidence="9" id="KW-1185">Reference proteome</keyword>
<gene>
    <name evidence="8" type="ordered locus">HCH_04002</name>
</gene>
<dbReference type="eggNOG" id="COG0515">
    <property type="taxonomic scope" value="Bacteria"/>
</dbReference>
<dbReference type="eggNOG" id="COG0631">
    <property type="taxonomic scope" value="Bacteria"/>
</dbReference>
<dbReference type="CDD" id="cd14014">
    <property type="entry name" value="STKc_PknB_like"/>
    <property type="match status" value="1"/>
</dbReference>
<dbReference type="Gene3D" id="1.10.510.10">
    <property type="entry name" value="Transferase(Phosphotransferase) domain 1"/>
    <property type="match status" value="1"/>
</dbReference>
<evidence type="ECO:0000256" key="2">
    <source>
        <dbReference type="ARBA" id="ARBA00022741"/>
    </source>
</evidence>
<dbReference type="PROSITE" id="PS50011">
    <property type="entry name" value="PROTEIN_KINASE_DOM"/>
    <property type="match status" value="1"/>
</dbReference>
<dbReference type="Gene3D" id="3.30.200.20">
    <property type="entry name" value="Phosphorylase Kinase, domain 1"/>
    <property type="match status" value="1"/>
</dbReference>
<dbReference type="SUPFAM" id="SSF81606">
    <property type="entry name" value="PP2C-like"/>
    <property type="match status" value="1"/>
</dbReference>
<keyword evidence="1" id="KW-0808">Transferase</keyword>
<dbReference type="PANTHER" id="PTHR24348:SF22">
    <property type="entry name" value="NON-SPECIFIC SERINE_THREONINE PROTEIN KINASE"/>
    <property type="match status" value="1"/>
</dbReference>
<dbReference type="HOGENOM" id="CLU_034273_0_0_6"/>
<reference evidence="8 9" key="1">
    <citation type="journal article" date="2005" name="Nucleic Acids Res.">
        <title>Genomic blueprint of Hahella chejuensis, a marine microbe producing an algicidal agent.</title>
        <authorList>
            <person name="Jeong H."/>
            <person name="Yim J.H."/>
            <person name="Lee C."/>
            <person name="Choi S.-H."/>
            <person name="Park Y.K."/>
            <person name="Yoon S.H."/>
            <person name="Hur C.-G."/>
            <person name="Kang H.-Y."/>
            <person name="Kim D."/>
            <person name="Lee H.H."/>
            <person name="Park K.H."/>
            <person name="Park S.-H."/>
            <person name="Park H.-S."/>
            <person name="Lee H.K."/>
            <person name="Oh T.K."/>
            <person name="Kim J.F."/>
        </authorList>
    </citation>
    <scope>NUCLEOTIDE SEQUENCE [LARGE SCALE GENOMIC DNA]</scope>
    <source>
        <strain evidence="8 9">KCTC 2396</strain>
    </source>
</reference>
<evidence type="ECO:0000256" key="1">
    <source>
        <dbReference type="ARBA" id="ARBA00022679"/>
    </source>
</evidence>
<evidence type="ECO:0000313" key="9">
    <source>
        <dbReference type="Proteomes" id="UP000000238"/>
    </source>
</evidence>
<accession>Q2SF56</accession>
<dbReference type="GO" id="GO:0034045">
    <property type="term" value="C:phagophore assembly site membrane"/>
    <property type="evidence" value="ECO:0007669"/>
    <property type="project" value="TreeGrafter"/>
</dbReference>
<keyword evidence="8" id="KW-0723">Serine/threonine-protein kinase</keyword>
<keyword evidence="5" id="KW-0812">Transmembrane</keyword>
<name>Q2SF56_HAHCH</name>
<organism evidence="8 9">
    <name type="scientific">Hahella chejuensis (strain KCTC 2396)</name>
    <dbReference type="NCBI Taxonomy" id="349521"/>
    <lineage>
        <taxon>Bacteria</taxon>
        <taxon>Pseudomonadati</taxon>
        <taxon>Pseudomonadota</taxon>
        <taxon>Gammaproteobacteria</taxon>
        <taxon>Oceanospirillales</taxon>
        <taxon>Hahellaceae</taxon>
        <taxon>Hahella</taxon>
    </lineage>
</organism>
<dbReference type="GO" id="GO:0042594">
    <property type="term" value="P:response to starvation"/>
    <property type="evidence" value="ECO:0007669"/>
    <property type="project" value="TreeGrafter"/>
</dbReference>
<feature type="transmembrane region" description="Helical" evidence="5">
    <location>
        <begin position="549"/>
        <end position="569"/>
    </location>
</feature>
<dbReference type="SMART" id="SM00331">
    <property type="entry name" value="PP2C_SIG"/>
    <property type="match status" value="1"/>
</dbReference>
<sequence>MPLIVHHSSITAAGVKDLNEDAVAVCAPSQERRLLNKGVVAALADGVSSAEAGKEASATAVDLFIADYLKTPDTWAVSHAGQKILSSLNLRLYRKSQEFVHEAKGYLCTFSALILKSRTAHIFHVGDSRIYLLRHGELTRLTRDHIVSLGGGRKMLARAVGMDNNLPIDYSKTPLEVGDILILTSDGVHDFLDDETIKHIVDHAPTAQEAVDELLQQSLQAGSNDNLSAIVLAVDDLPETTLEDYSNQLTRLPFPPELEPGMALDGLVVEEEIFASSRSQLYLVRDQDSGERWVMKTPSRNYLGDVSYIDRFIQEEWIGKRIDNPHVVRIIEQPQARTCLYYLMEHVEGVTLQQWIKDHPFPKPKTAFALIAQVADGLSALHSQDTIHQDLKPANIIVSPDNRATIIDFGSVYVAGVAEVFRPLEHIAALGTASYSDPLYLLGQNTGARGDLYALATIAYEMFTGELPYGDQINECRSRFDYDRLRYRSAMQFNPVIPLWFDRALQKGVAFDLDQRYQTMDALLQDLQNPNPAFLQDNPLEMEDRSPVMFWQMLSGFWALILMLVLILFSCQGPS</sequence>
<keyword evidence="2" id="KW-0547">Nucleotide-binding</keyword>
<feature type="domain" description="Protein kinase" evidence="6">
    <location>
        <begin position="267"/>
        <end position="534"/>
    </location>
</feature>
<dbReference type="CDD" id="cd00143">
    <property type="entry name" value="PP2Cc"/>
    <property type="match status" value="1"/>
</dbReference>
<dbReference type="RefSeq" id="WP_011397785.1">
    <property type="nucleotide sequence ID" value="NC_007645.1"/>
</dbReference>